<reference evidence="1" key="1">
    <citation type="journal article" date="2025" name="Int. J. Syst. Evol. Microbiol.">
        <title>Inconstantimicrobium mannanitabidum sp. nov., a novel member of the family Clostridiaceae isolated from anoxic soil under the treatment of reductive soil disinfestation.</title>
        <authorList>
            <person name="Ueki A."/>
            <person name="Tonouchi A."/>
            <person name="Honma S."/>
            <person name="Kaku N."/>
            <person name="Ueki K."/>
        </authorList>
    </citation>
    <scope>NUCLEOTIDE SEQUENCE</scope>
    <source>
        <strain evidence="1">TW13</strain>
    </source>
</reference>
<comment type="caution">
    <text evidence="1">The sequence shown here is derived from an EMBL/GenBank/DDBJ whole genome shotgun (WGS) entry which is preliminary data.</text>
</comment>
<proteinExistence type="predicted"/>
<dbReference type="Proteomes" id="UP001058074">
    <property type="component" value="Unassembled WGS sequence"/>
</dbReference>
<keyword evidence="2" id="KW-1185">Reference proteome</keyword>
<sequence>MLEIILDSLKKNNVEEYIVTETHTEGVELYCIKKAIDMNRKKNLLSYKVNVFKEFKSEEDTFKGDATVEIYPSMDAAEVDMVIKDAYYAASFVKNKTYSLPNGYKGEAVVKSSNLSEMSLEEAALRVKNALYKYDTFEKGFVNSSEIFVNKTTKRIVSSKGADASYVKYSIDGEYVTQWVEENDVEVHNTFNYGELDEEDLALKVKEAILNTGYRDKSKNAPTTGKYDVILSGDDVTEIFNYYLNNATTGMVYQKYSKFKVGEPVQGTDIKGDEIEITLKSSVPFSNEGIELKDRELVKDKKLQTLYGSFKFADYLGLEPIGSYNGAFVKGGKTSFEEMFKEGTLHILKFSDFQIDVLTGDFGGEIRLALLKQGDKLIPLTGGSLSASIKDVQGNVVLSKELQKDDHFELPKAIKFSNVAISGE</sequence>
<evidence type="ECO:0000313" key="2">
    <source>
        <dbReference type="Proteomes" id="UP001058074"/>
    </source>
</evidence>
<protein>
    <submittedName>
        <fullName evidence="1">Uncharacterized protein</fullName>
    </submittedName>
</protein>
<evidence type="ECO:0000313" key="1">
    <source>
        <dbReference type="EMBL" id="GKX67322.1"/>
    </source>
</evidence>
<dbReference type="EMBL" id="BROD01000001">
    <property type="protein sequence ID" value="GKX67322.1"/>
    <property type="molecule type" value="Genomic_DNA"/>
</dbReference>
<organism evidence="1 2">
    <name type="scientific">Inconstantimicrobium mannanitabidum</name>
    <dbReference type="NCBI Taxonomy" id="1604901"/>
    <lineage>
        <taxon>Bacteria</taxon>
        <taxon>Bacillati</taxon>
        <taxon>Bacillota</taxon>
        <taxon>Clostridia</taxon>
        <taxon>Eubacteriales</taxon>
        <taxon>Clostridiaceae</taxon>
        <taxon>Inconstantimicrobium</taxon>
    </lineage>
</organism>
<accession>A0ACB5REV6</accession>
<gene>
    <name evidence="1" type="ORF">rsdtw13_25800</name>
</gene>
<name>A0ACB5REV6_9CLOT</name>